<dbReference type="PANTHER" id="PTHR46599">
    <property type="entry name" value="PIGGYBAC TRANSPOSABLE ELEMENT-DERIVED PROTEIN 4"/>
    <property type="match status" value="1"/>
</dbReference>
<dbReference type="Pfam" id="PF13843">
    <property type="entry name" value="DDE_Tnp_1_7"/>
    <property type="match status" value="1"/>
</dbReference>
<proteinExistence type="predicted"/>
<organism evidence="2">
    <name type="scientific">Amphimedon queenslandica</name>
    <name type="common">Sponge</name>
    <dbReference type="NCBI Taxonomy" id="400682"/>
    <lineage>
        <taxon>Eukaryota</taxon>
        <taxon>Metazoa</taxon>
        <taxon>Porifera</taxon>
        <taxon>Demospongiae</taxon>
        <taxon>Heteroscleromorpha</taxon>
        <taxon>Haplosclerida</taxon>
        <taxon>Niphatidae</taxon>
        <taxon>Amphimedon</taxon>
    </lineage>
</organism>
<dbReference type="PANTHER" id="PTHR46599:SF3">
    <property type="entry name" value="PIGGYBAC TRANSPOSABLE ELEMENT-DERIVED PROTEIN 4"/>
    <property type="match status" value="1"/>
</dbReference>
<accession>A0A1X7U2Q4</accession>
<dbReference type="STRING" id="400682.A0A1X7U2Q4"/>
<dbReference type="InParanoid" id="A0A1X7U2Q4"/>
<dbReference type="InterPro" id="IPR029526">
    <property type="entry name" value="PGBD"/>
</dbReference>
<sequence length="77" mass="9135">MFKGIITGRQFELLMRYLHLNDKDKMPPRESPNYDRIYKICPLLECITQAFSIVYTPRHNLSIDKTIIAFKGMLSWI</sequence>
<reference evidence="2" key="1">
    <citation type="submission" date="2017-05" db="UniProtKB">
        <authorList>
            <consortium name="EnsemblMetazoa"/>
        </authorList>
    </citation>
    <scope>IDENTIFICATION</scope>
</reference>
<dbReference type="AlphaFoldDB" id="A0A1X7U2Q4"/>
<protein>
    <recommendedName>
        <fullName evidence="1">PiggyBac transposable element-derived protein domain-containing protein</fullName>
    </recommendedName>
</protein>
<name>A0A1X7U2Q4_AMPQE</name>
<feature type="domain" description="PiggyBac transposable element-derived protein" evidence="1">
    <location>
        <begin position="2"/>
        <end position="74"/>
    </location>
</feature>
<evidence type="ECO:0000259" key="1">
    <source>
        <dbReference type="Pfam" id="PF13843"/>
    </source>
</evidence>
<dbReference type="EnsemblMetazoa" id="Aqu2.1.21953_001">
    <property type="protein sequence ID" value="Aqu2.1.21953_001"/>
    <property type="gene ID" value="Aqu2.1.21953"/>
</dbReference>
<evidence type="ECO:0000313" key="2">
    <source>
        <dbReference type="EnsemblMetazoa" id="Aqu2.1.21953_001"/>
    </source>
</evidence>